<protein>
    <submittedName>
        <fullName evidence="2">Uncharacterized protein</fullName>
    </submittedName>
</protein>
<dbReference type="Pfam" id="PF19578">
    <property type="entry name" value="DUF6090"/>
    <property type="match status" value="1"/>
</dbReference>
<dbReference type="Proteomes" id="UP000245533">
    <property type="component" value="Unassembled WGS sequence"/>
</dbReference>
<proteinExistence type="predicted"/>
<keyword evidence="1" id="KW-0472">Membrane</keyword>
<feature type="transmembrane region" description="Helical" evidence="1">
    <location>
        <begin position="21"/>
        <end position="42"/>
    </location>
</feature>
<accession>A0A316TLN3</accession>
<dbReference type="AlphaFoldDB" id="A0A316TLN3"/>
<name>A0A316TLN3_9BACT</name>
<dbReference type="OrthoDB" id="822590at2"/>
<evidence type="ECO:0000313" key="3">
    <source>
        <dbReference type="Proteomes" id="UP000245533"/>
    </source>
</evidence>
<reference evidence="2 3" key="1">
    <citation type="submission" date="2018-05" db="EMBL/GenBank/DDBJ databases">
        <title>Rhodohalobacter halophilus gen. nov., sp. nov., a moderately halophilic member of the family Balneolaceae.</title>
        <authorList>
            <person name="Liu Z.-W."/>
        </authorList>
    </citation>
    <scope>NUCLEOTIDE SEQUENCE [LARGE SCALE GENOMIC DNA]</scope>
    <source>
        <strain evidence="2 3">8A47</strain>
    </source>
</reference>
<dbReference type="RefSeq" id="WP_109647522.1">
    <property type="nucleotide sequence ID" value="NZ_QGGB01000009.1"/>
</dbReference>
<gene>
    <name evidence="2" type="ORF">DDZ15_12860</name>
</gene>
<keyword evidence="3" id="KW-1185">Reference proteome</keyword>
<dbReference type="EMBL" id="QGGB01000009">
    <property type="protein sequence ID" value="PWN05493.1"/>
    <property type="molecule type" value="Genomic_DNA"/>
</dbReference>
<keyword evidence="1" id="KW-1133">Transmembrane helix</keyword>
<evidence type="ECO:0000256" key="1">
    <source>
        <dbReference type="SAM" id="Phobius"/>
    </source>
</evidence>
<sequence>MITLFRKIRQKLIDDGNVRRYLIYAIGEILLVVIGILIALQINNWNEDRKLRSQELEMLHSLKASLENDADDREDSRERNEVARNSMETIINHMEADLPYVDSLKYHFQNIISDWGLQFDYSAYEALKANNINLISNDSLRNSIVDYYSYAEGYGTSLPNRYTNILEEASRNIFIKHFDQMWSSRIVDGIYVQGEMVPIDYEALKEDQEYNYFLKTLRNQNYWLSYRPLNAAEQRSNDILPLLDSEIARLSGN</sequence>
<comment type="caution">
    <text evidence="2">The sequence shown here is derived from an EMBL/GenBank/DDBJ whole genome shotgun (WGS) entry which is preliminary data.</text>
</comment>
<organism evidence="2 3">
    <name type="scientific">Rhodohalobacter mucosus</name>
    <dbReference type="NCBI Taxonomy" id="2079485"/>
    <lineage>
        <taxon>Bacteria</taxon>
        <taxon>Pseudomonadati</taxon>
        <taxon>Balneolota</taxon>
        <taxon>Balneolia</taxon>
        <taxon>Balneolales</taxon>
        <taxon>Balneolaceae</taxon>
        <taxon>Rhodohalobacter</taxon>
    </lineage>
</organism>
<keyword evidence="1" id="KW-0812">Transmembrane</keyword>
<evidence type="ECO:0000313" key="2">
    <source>
        <dbReference type="EMBL" id="PWN05493.1"/>
    </source>
</evidence>
<dbReference type="InterPro" id="IPR045749">
    <property type="entry name" value="DUF6090"/>
</dbReference>